<dbReference type="EMBL" id="JBHTLQ010000028">
    <property type="protein sequence ID" value="MFD1191467.1"/>
    <property type="molecule type" value="Genomic_DNA"/>
</dbReference>
<name>A0ABW3T2T4_9CAUL</name>
<dbReference type="Pfam" id="PF14117">
    <property type="entry name" value="DUF4287"/>
    <property type="match status" value="1"/>
</dbReference>
<evidence type="ECO:0000313" key="3">
    <source>
        <dbReference type="Proteomes" id="UP001597216"/>
    </source>
</evidence>
<reference evidence="3" key="1">
    <citation type="journal article" date="2019" name="Int. J. Syst. Evol. Microbiol.">
        <title>The Global Catalogue of Microorganisms (GCM) 10K type strain sequencing project: providing services to taxonomists for standard genome sequencing and annotation.</title>
        <authorList>
            <consortium name="The Broad Institute Genomics Platform"/>
            <consortium name="The Broad Institute Genome Sequencing Center for Infectious Disease"/>
            <person name="Wu L."/>
            <person name="Ma J."/>
        </authorList>
    </citation>
    <scope>NUCLEOTIDE SEQUENCE [LARGE SCALE GENOMIC DNA]</scope>
    <source>
        <strain evidence="3">CCUG 55074</strain>
    </source>
</reference>
<accession>A0ABW3T2T4</accession>
<comment type="caution">
    <text evidence="2">The sequence shown here is derived from an EMBL/GenBank/DDBJ whole genome shotgun (WGS) entry which is preliminary data.</text>
</comment>
<keyword evidence="3" id="KW-1185">Reference proteome</keyword>
<evidence type="ECO:0000259" key="1">
    <source>
        <dbReference type="Pfam" id="PF18899"/>
    </source>
</evidence>
<dbReference type="Pfam" id="PF18899">
    <property type="entry name" value="DUF5655"/>
    <property type="match status" value="1"/>
</dbReference>
<organism evidence="2 3">
    <name type="scientific">Phenylobacterium conjunctum</name>
    <dbReference type="NCBI Taxonomy" id="1298959"/>
    <lineage>
        <taxon>Bacteria</taxon>
        <taxon>Pseudomonadati</taxon>
        <taxon>Pseudomonadota</taxon>
        <taxon>Alphaproteobacteria</taxon>
        <taxon>Caulobacterales</taxon>
        <taxon>Caulobacteraceae</taxon>
        <taxon>Phenylobacterium</taxon>
    </lineage>
</organism>
<protein>
    <submittedName>
        <fullName evidence="2">DUF4287 domain-containing protein</fullName>
    </submittedName>
</protein>
<evidence type="ECO:0000313" key="2">
    <source>
        <dbReference type="EMBL" id="MFD1191467.1"/>
    </source>
</evidence>
<dbReference type="Proteomes" id="UP001597216">
    <property type="component" value="Unassembled WGS sequence"/>
</dbReference>
<gene>
    <name evidence="2" type="ORF">ACFQ27_12830</name>
</gene>
<proteinExistence type="predicted"/>
<sequence>MGSNAPSGLTERQEKWFASVRAGLERETGRSLEDWVAIARACPESKPKARTTWMKTHHGLGLNRATYVFSVAFPDQDRWSAPDDLRAKLWRDPGQAEILAAIEQAVGGLDGLVVGQRTGYTAFSRKTQFAALRPIKGGAALGLALPADTAPELAPVAKDGWSERLTARLVLASAAEVTDRIKALLAQAWARS</sequence>
<dbReference type="InterPro" id="IPR043714">
    <property type="entry name" value="DUF5655"/>
</dbReference>
<feature type="domain" description="DUF5655" evidence="1">
    <location>
        <begin position="97"/>
        <end position="189"/>
    </location>
</feature>
<dbReference type="InterPro" id="IPR025629">
    <property type="entry name" value="DUF4287"/>
</dbReference>
<dbReference type="RefSeq" id="WP_377353861.1">
    <property type="nucleotide sequence ID" value="NZ_JBHTLQ010000028.1"/>
</dbReference>